<keyword evidence="9" id="KW-1267">Proteomics identification</keyword>
<reference evidence="6 7" key="1">
    <citation type="journal article" date="1998" name="Science">
        <title>Genome sequence of the nematode C. elegans: a platform for investigating biology.</title>
        <authorList>
            <consortium name="The C. elegans sequencing consortium"/>
            <person name="Sulson J.E."/>
            <person name="Waterston R."/>
        </authorList>
    </citation>
    <scope>NUCLEOTIDE SEQUENCE [LARGE SCALE GENOMIC DNA]</scope>
    <source>
        <strain evidence="6 7">Bristol N2</strain>
    </source>
</reference>
<evidence type="ECO:0007829" key="9">
    <source>
        <dbReference type="PeptideAtlas" id="Q95YC4"/>
    </source>
</evidence>
<dbReference type="Gene3D" id="3.40.50.1820">
    <property type="entry name" value="alpha/beta hydrolase"/>
    <property type="match status" value="1"/>
</dbReference>
<dbReference type="CTD" id="178909"/>
<evidence type="ECO:0000313" key="6">
    <source>
        <dbReference type="EMBL" id="CCD61497.1"/>
    </source>
</evidence>
<sequence>MGGFLSHLKPEASLEVLNASCGPVIGNIYRHDDKIVNGYLGIPFAKAPICELRFKKPVEAEKWTKPLNCHKYGPGCPQSGHMISNLLPPGYREFAEDNCLNLNIFAPSWKSEEFPNGLPIMVYFHGGGFEIGFSSMFDDYSLSGTLPLKDVIVVTANYRVGPLGFMTTGDEVSRGNYGLWDQTLALKWVQEHIKSFGGNPNIVTVCGTSAGGVSAGLLALSPHSNKLFHRFMAMSGSAFCEFSIRTKEQEAEIFRNFAKHHGYEGEDSESLLEWYKSQPLSKFQETATFEKKASGFLTFIPNFDGDFFPKPFDELSREAPKLDAMATVDEYEGLGFLTMFQSRRNDMDIIKSSFGSDVVENAVDVQKRIMEFYMKNIDKNDDKAVEKRLIQLISDSWFNIGALETVKTSTKYGSNAYLGSFDYYNMGSNDPYATWFPFKAANHGSELKYMLGEGMGKFSPIEEEFKVIDMMGTLTANFVKYGNPNGINGPELWKKYTPEKPYSYFKIDYPKSEMRDNFQDGRLKLFEDINKSSKKFQEIVYGKKL</sequence>
<dbReference type="EC" id="3.1.1.-" evidence="4"/>
<dbReference type="AGR" id="WB:WBGene00016862"/>
<keyword evidence="7" id="KW-1185">Reference proteome</keyword>
<dbReference type="HOGENOM" id="CLU_006586_13_3_1"/>
<dbReference type="InterPro" id="IPR043187">
    <property type="entry name" value="CM06B1-like"/>
</dbReference>
<dbReference type="EMBL" id="BX284605">
    <property type="protein sequence ID" value="CCD61497.1"/>
    <property type="molecule type" value="Genomic_DNA"/>
</dbReference>
<dbReference type="InterPro" id="IPR029058">
    <property type="entry name" value="AB_hydrolase_fold"/>
</dbReference>
<evidence type="ECO:0000256" key="1">
    <source>
        <dbReference type="ARBA" id="ARBA00005964"/>
    </source>
</evidence>
<keyword evidence="2" id="KW-0719">Serine esterase</keyword>
<evidence type="ECO:0000259" key="5">
    <source>
        <dbReference type="Pfam" id="PF00135"/>
    </source>
</evidence>
<dbReference type="SMR" id="Q95YC4"/>
<proteinExistence type="evidence at protein level"/>
<dbReference type="UCSC" id="C52A10.1">
    <property type="organism name" value="c. elegans"/>
</dbReference>
<dbReference type="PeptideAtlas" id="Q95YC4"/>
<dbReference type="OMA" id="FHRFMAN"/>
<feature type="domain" description="Carboxylesterase type B" evidence="5">
    <location>
        <begin position="15"/>
        <end position="524"/>
    </location>
</feature>
<keyword evidence="3 4" id="KW-0378">Hydrolase</keyword>
<dbReference type="PROSITE" id="PS00122">
    <property type="entry name" value="CARBOXYLESTERASE_B_1"/>
    <property type="match status" value="1"/>
</dbReference>
<dbReference type="InterPro" id="IPR002018">
    <property type="entry name" value="CarbesteraseB"/>
</dbReference>
<dbReference type="AlphaFoldDB" id="Q95YC4"/>
<name>Q95YC4_CAEEL</name>
<dbReference type="Bgee" id="WBGene00016862">
    <property type="expression patterns" value="Expressed in pharyngeal muscle cell (C elegans) and 3 other cell types or tissues"/>
</dbReference>
<dbReference type="OrthoDB" id="408631at2759"/>
<dbReference type="PhylomeDB" id="Q95YC4"/>
<evidence type="ECO:0000256" key="3">
    <source>
        <dbReference type="ARBA" id="ARBA00022801"/>
    </source>
</evidence>
<dbReference type="WormBase" id="C52A10.1">
    <property type="protein sequence ID" value="CE29233"/>
    <property type="gene ID" value="WBGene00016862"/>
    <property type="gene designation" value="cest-32"/>
</dbReference>
<dbReference type="GO" id="GO:0052689">
    <property type="term" value="F:carboxylic ester hydrolase activity"/>
    <property type="evidence" value="ECO:0007669"/>
    <property type="project" value="UniProtKB-KW"/>
</dbReference>
<dbReference type="InterPro" id="IPR019826">
    <property type="entry name" value="Carboxylesterase_B_AS"/>
</dbReference>
<evidence type="ECO:0000256" key="4">
    <source>
        <dbReference type="RuleBase" id="RU361235"/>
    </source>
</evidence>
<evidence type="ECO:0000313" key="8">
    <source>
        <dbReference type="WormBase" id="C52A10.1"/>
    </source>
</evidence>
<dbReference type="PaxDb" id="6239-C52A10.1"/>
<accession>Q95YC4</accession>
<dbReference type="KEGG" id="cel:CELE_C52A10.1"/>
<dbReference type="FunCoup" id="Q95YC4">
    <property type="interactions" value="53"/>
</dbReference>
<dbReference type="RefSeq" id="NP_504397.1">
    <property type="nucleotide sequence ID" value="NM_071996.4"/>
</dbReference>
<gene>
    <name evidence="6 8" type="primary">cest-32</name>
    <name evidence="8" type="ORF">C52A10.1</name>
    <name evidence="6" type="ORF">CELE_C52A10.1</name>
</gene>
<evidence type="ECO:0000256" key="2">
    <source>
        <dbReference type="ARBA" id="ARBA00022487"/>
    </source>
</evidence>
<organism evidence="6 7">
    <name type="scientific">Caenorhabditis elegans</name>
    <dbReference type="NCBI Taxonomy" id="6239"/>
    <lineage>
        <taxon>Eukaryota</taxon>
        <taxon>Metazoa</taxon>
        <taxon>Ecdysozoa</taxon>
        <taxon>Nematoda</taxon>
        <taxon>Chromadorea</taxon>
        <taxon>Rhabditida</taxon>
        <taxon>Rhabditina</taxon>
        <taxon>Rhabditomorpha</taxon>
        <taxon>Rhabditoidea</taxon>
        <taxon>Rhabditidae</taxon>
        <taxon>Peloderinae</taxon>
        <taxon>Caenorhabditis</taxon>
    </lineage>
</organism>
<dbReference type="GeneID" id="178909"/>
<dbReference type="eggNOG" id="KOG1516">
    <property type="taxonomic scope" value="Eukaryota"/>
</dbReference>
<evidence type="ECO:0000313" key="7">
    <source>
        <dbReference type="Proteomes" id="UP000001940"/>
    </source>
</evidence>
<dbReference type="PANTHER" id="PTHR45029">
    <property type="entry name" value="CARBOXYLIC ESTER HYDROLASE-RELATED"/>
    <property type="match status" value="1"/>
</dbReference>
<dbReference type="InParanoid" id="Q95YC4"/>
<dbReference type="SUPFAM" id="SSF53474">
    <property type="entry name" value="alpha/beta-Hydrolases"/>
    <property type="match status" value="1"/>
</dbReference>
<dbReference type="Pfam" id="PF00135">
    <property type="entry name" value="COesterase"/>
    <property type="match status" value="1"/>
</dbReference>
<comment type="similarity">
    <text evidence="1 4">Belongs to the type-B carboxylesterase/lipase family.</text>
</comment>
<dbReference type="STRING" id="6239.C52A10.1.1"/>
<dbReference type="Proteomes" id="UP000001940">
    <property type="component" value="Chromosome V"/>
</dbReference>
<protein>
    <recommendedName>
        <fullName evidence="4">Carboxylic ester hydrolase</fullName>
        <ecNumber evidence="4">3.1.1.-</ecNumber>
    </recommendedName>
</protein>
<dbReference type="PANTHER" id="PTHR45029:SF2">
    <property type="entry name" value="CARBOXYLIC ESTER HYDROLASE"/>
    <property type="match status" value="1"/>
</dbReference>
<dbReference type="ESTHER" id="caeel-C52A10.1">
    <property type="family name" value="Carb_B_Nematoda"/>
</dbReference>